<keyword evidence="4" id="KW-0482">Metalloprotease</keyword>
<dbReference type="InterPro" id="IPR035068">
    <property type="entry name" value="TldD/PmbA_N"/>
</dbReference>
<name>A0ABP7ZFS3_9ACTN</name>
<evidence type="ECO:0000256" key="1">
    <source>
        <dbReference type="ARBA" id="ARBA00005836"/>
    </source>
</evidence>
<dbReference type="PANTHER" id="PTHR30624">
    <property type="entry name" value="UNCHARACTERIZED PROTEIN TLDD AND PMBA"/>
    <property type="match status" value="1"/>
</dbReference>
<sequence>MQRVHDIDPDFTALPLRELADAALTRARELGCAHADFRLERIRSQTLRLHDAALETALDADDLGLSVRVVKNGTWGFAAGIDLSAAGAARVAAQAVEVAAVAAAVNREPIELAPEPVHGERTWVSSYEVDPFAVPTAEKAALLADWSRRLLADPRVQHVDATLLQVKENKFFADLAGTVTTQQRVRVHPVVNAVGIADGAFDTMRTLAPPAGYGWEWLTGAHWDWDGELARLPELLAEKLAAPSVDPGAYDVVIDPSNLWLTIHESIGHATELDRALGYEAAYAGTSFATPDKLGRLRYGSPVMNVTGDRTAEHGLATIGYDDEGVQTQSFDIITEGVFTGYQTDRRIARLTGAERSNGCAFADSAASMPLQRMANVSLRPAPDGPSTEELISGVDRGIYIVGDKSWSIDMQRYNFQFTGQRFYRIEKGRLAGQLRDVAYQATTTDFWNSMEAVGGPGTYVLGGAFNCGKGQPGQIAPVSHGCPSALFRGVNILNARKEAGQ</sequence>
<dbReference type="PANTHER" id="PTHR30624:SF10">
    <property type="entry name" value="CONSERVED PROTEIN"/>
    <property type="match status" value="1"/>
</dbReference>
<evidence type="ECO:0000256" key="2">
    <source>
        <dbReference type="ARBA" id="ARBA00022670"/>
    </source>
</evidence>
<dbReference type="SUPFAM" id="SSF111283">
    <property type="entry name" value="Putative modulator of DNA gyrase, PmbA/TldD"/>
    <property type="match status" value="1"/>
</dbReference>
<dbReference type="Gene3D" id="3.30.2290.10">
    <property type="entry name" value="PmbA/TldD superfamily"/>
    <property type="match status" value="1"/>
</dbReference>
<evidence type="ECO:0000259" key="5">
    <source>
        <dbReference type="Pfam" id="PF01523"/>
    </source>
</evidence>
<comment type="similarity">
    <text evidence="1">Belongs to the peptidase U62 family.</text>
</comment>
<feature type="domain" description="Metalloprotease TldD/E C-terminal" evidence="6">
    <location>
        <begin position="247"/>
        <end position="493"/>
    </location>
</feature>
<gene>
    <name evidence="7" type="ORF">GCM10022416_57330</name>
</gene>
<reference evidence="8" key="1">
    <citation type="journal article" date="2019" name="Int. J. Syst. Evol. Microbiol.">
        <title>The Global Catalogue of Microorganisms (GCM) 10K type strain sequencing project: providing services to taxonomists for standard genome sequencing and annotation.</title>
        <authorList>
            <consortium name="The Broad Institute Genomics Platform"/>
            <consortium name="The Broad Institute Genome Sequencing Center for Infectious Disease"/>
            <person name="Wu L."/>
            <person name="Ma J."/>
        </authorList>
    </citation>
    <scope>NUCLEOTIDE SEQUENCE [LARGE SCALE GENOMIC DNA]</scope>
    <source>
        <strain evidence="8">JCM 17316</strain>
    </source>
</reference>
<dbReference type="InterPro" id="IPR002510">
    <property type="entry name" value="Metalloprtase-TldD/E_N"/>
</dbReference>
<organism evidence="7 8">
    <name type="scientific">Actinomadura keratinilytica</name>
    <dbReference type="NCBI Taxonomy" id="547461"/>
    <lineage>
        <taxon>Bacteria</taxon>
        <taxon>Bacillati</taxon>
        <taxon>Actinomycetota</taxon>
        <taxon>Actinomycetes</taxon>
        <taxon>Streptosporangiales</taxon>
        <taxon>Thermomonosporaceae</taxon>
        <taxon>Actinomadura</taxon>
    </lineage>
</organism>
<evidence type="ECO:0000313" key="8">
    <source>
        <dbReference type="Proteomes" id="UP001500266"/>
    </source>
</evidence>
<keyword evidence="2" id="KW-0645">Protease</keyword>
<dbReference type="Pfam" id="PF19289">
    <property type="entry name" value="PmbA_TldD_3rd"/>
    <property type="match status" value="1"/>
</dbReference>
<comment type="caution">
    <text evidence="7">The sequence shown here is derived from an EMBL/GenBank/DDBJ whole genome shotgun (WGS) entry which is preliminary data.</text>
</comment>
<keyword evidence="8" id="KW-1185">Reference proteome</keyword>
<feature type="domain" description="Metalloprotease TldD/E N-terminal" evidence="5">
    <location>
        <begin position="35"/>
        <end position="99"/>
    </location>
</feature>
<dbReference type="InterPro" id="IPR045569">
    <property type="entry name" value="Metalloprtase-TldD/E_C"/>
</dbReference>
<dbReference type="InterPro" id="IPR051463">
    <property type="entry name" value="Peptidase_U62_metallo"/>
</dbReference>
<dbReference type="EMBL" id="BAABDO010000141">
    <property type="protein sequence ID" value="GAA4156263.1"/>
    <property type="molecule type" value="Genomic_DNA"/>
</dbReference>
<evidence type="ECO:0000256" key="4">
    <source>
        <dbReference type="ARBA" id="ARBA00023049"/>
    </source>
</evidence>
<evidence type="ECO:0000313" key="7">
    <source>
        <dbReference type="EMBL" id="GAA4156263.1"/>
    </source>
</evidence>
<accession>A0ABP7ZFS3</accession>
<dbReference type="InterPro" id="IPR036059">
    <property type="entry name" value="TldD/PmbA_sf"/>
</dbReference>
<evidence type="ECO:0000256" key="3">
    <source>
        <dbReference type="ARBA" id="ARBA00022801"/>
    </source>
</evidence>
<proteinExistence type="inferred from homology"/>
<dbReference type="Proteomes" id="UP001500266">
    <property type="component" value="Unassembled WGS sequence"/>
</dbReference>
<keyword evidence="3" id="KW-0378">Hydrolase</keyword>
<protein>
    <submittedName>
        <fullName evidence="7">TldD/PmbA family protein</fullName>
    </submittedName>
</protein>
<evidence type="ECO:0000259" key="6">
    <source>
        <dbReference type="Pfam" id="PF19289"/>
    </source>
</evidence>
<dbReference type="Pfam" id="PF01523">
    <property type="entry name" value="PmbA_TldD_1st"/>
    <property type="match status" value="1"/>
</dbReference>